<evidence type="ECO:0000313" key="3">
    <source>
        <dbReference type="Proteomes" id="UP001556653"/>
    </source>
</evidence>
<sequence length="126" mass="13494">MIPISNRLGVMVAATALLGVGLAQADGVDHFEGEPSRTVAEAWDNLETGNEQLKALINGELSPVEMAEVHEVTYTLENALARLAEAHETSAVNLEEVHLASERNDTETVRANGEAYLEAISGLVQQ</sequence>
<dbReference type="RefSeq" id="WP_367967559.1">
    <property type="nucleotide sequence ID" value="NZ_JBAKFI010000002.1"/>
</dbReference>
<dbReference type="Pfam" id="PF20531">
    <property type="entry name" value="DUF6746"/>
    <property type="match status" value="1"/>
</dbReference>
<feature type="signal peptide" evidence="1">
    <location>
        <begin position="1"/>
        <end position="25"/>
    </location>
</feature>
<keyword evidence="3" id="KW-1185">Reference proteome</keyword>
<evidence type="ECO:0000313" key="2">
    <source>
        <dbReference type="EMBL" id="MEX0387047.1"/>
    </source>
</evidence>
<reference evidence="2 3" key="1">
    <citation type="submission" date="2024-02" db="EMBL/GenBank/DDBJ databases">
        <title>New especies of Spiribacter isolated from saline water.</title>
        <authorList>
            <person name="Leon M.J."/>
            <person name="De La Haba R."/>
            <person name="Sanchez-Porro C."/>
            <person name="Ventosa A."/>
        </authorList>
    </citation>
    <scope>NUCLEOTIDE SEQUENCE [LARGE SCALE GENOMIC DNA]</scope>
    <source>
        <strain evidence="3">ag22IC4-227</strain>
    </source>
</reference>
<dbReference type="InterPro" id="IPR046634">
    <property type="entry name" value="DUF6746"/>
</dbReference>
<accession>A0ABV3SA76</accession>
<evidence type="ECO:0000256" key="1">
    <source>
        <dbReference type="SAM" id="SignalP"/>
    </source>
</evidence>
<feature type="chain" id="PRO_5045296192" evidence="1">
    <location>
        <begin position="26"/>
        <end position="126"/>
    </location>
</feature>
<dbReference type="EMBL" id="JBAKFJ010000001">
    <property type="protein sequence ID" value="MEX0387047.1"/>
    <property type="molecule type" value="Genomic_DNA"/>
</dbReference>
<proteinExistence type="predicted"/>
<dbReference type="Proteomes" id="UP001556653">
    <property type="component" value="Unassembled WGS sequence"/>
</dbReference>
<gene>
    <name evidence="2" type="ORF">V6X64_08600</name>
</gene>
<comment type="caution">
    <text evidence="2">The sequence shown here is derived from an EMBL/GenBank/DDBJ whole genome shotgun (WGS) entry which is preliminary data.</text>
</comment>
<protein>
    <submittedName>
        <fullName evidence="2">DUF6746 family protein</fullName>
    </submittedName>
</protein>
<organism evidence="2 3">
    <name type="scientific">Spiribacter onubensis</name>
    <dbReference type="NCBI Taxonomy" id="3122420"/>
    <lineage>
        <taxon>Bacteria</taxon>
        <taxon>Pseudomonadati</taxon>
        <taxon>Pseudomonadota</taxon>
        <taxon>Gammaproteobacteria</taxon>
        <taxon>Chromatiales</taxon>
        <taxon>Ectothiorhodospiraceae</taxon>
        <taxon>Spiribacter</taxon>
    </lineage>
</organism>
<name>A0ABV3SA76_9GAMM</name>
<keyword evidence="1" id="KW-0732">Signal</keyword>